<organism evidence="2 3">
    <name type="scientific">Weissella minor</name>
    <dbReference type="NCBI Taxonomy" id="1620"/>
    <lineage>
        <taxon>Bacteria</taxon>
        <taxon>Bacillati</taxon>
        <taxon>Bacillota</taxon>
        <taxon>Bacilli</taxon>
        <taxon>Lactobacillales</taxon>
        <taxon>Lactobacillaceae</taxon>
        <taxon>Weissella</taxon>
    </lineage>
</organism>
<evidence type="ECO:0000259" key="1">
    <source>
        <dbReference type="Pfam" id="PF01261"/>
    </source>
</evidence>
<sequence>MRKEQIVLNNLVFNKEHAAGEKQITMLQNALDFGITSVEIRREYFYDIASEMNDIKKFAEENDIKLFYSVPEALFINNELNAELETYFDEAEQMGIYAIKFNIGEFNEITTDELATLNQFTTRLDQVNIENNQIKSMGSVAAIERFMKLMIDNHISIGYVYDMGNWRYVSDNELSAARALAGFVKYIHVKDAIGTGNQTKTVPLGEGHIHWRNILNILPKDVPVAIEYPVTSSEQITDGINKLQTGV</sequence>
<dbReference type="Proteomes" id="UP000051673">
    <property type="component" value="Unassembled WGS sequence"/>
</dbReference>
<accession>A0A0R2JI61</accession>
<dbReference type="Pfam" id="PF01261">
    <property type="entry name" value="AP_endonuc_2"/>
    <property type="match status" value="1"/>
</dbReference>
<dbReference type="OrthoDB" id="2237247at2"/>
<dbReference type="EMBL" id="JQCD01000024">
    <property type="protein sequence ID" value="KRN76977.1"/>
    <property type="molecule type" value="Genomic_DNA"/>
</dbReference>
<evidence type="ECO:0000313" key="2">
    <source>
        <dbReference type="EMBL" id="KRN76977.1"/>
    </source>
</evidence>
<dbReference type="AlphaFoldDB" id="A0A0R2JI61"/>
<dbReference type="STRING" id="1620.IV67_GL000490"/>
<gene>
    <name evidence="2" type="ORF">IV67_GL000490</name>
</gene>
<dbReference type="InterPro" id="IPR013022">
    <property type="entry name" value="Xyl_isomerase-like_TIM-brl"/>
</dbReference>
<dbReference type="SUPFAM" id="SSF51658">
    <property type="entry name" value="Xylose isomerase-like"/>
    <property type="match status" value="1"/>
</dbReference>
<dbReference type="InterPro" id="IPR036237">
    <property type="entry name" value="Xyl_isomerase-like_sf"/>
</dbReference>
<dbReference type="Gene3D" id="3.20.20.150">
    <property type="entry name" value="Divalent-metal-dependent TIM barrel enzymes"/>
    <property type="match status" value="1"/>
</dbReference>
<protein>
    <recommendedName>
        <fullName evidence="1">Xylose isomerase-like TIM barrel domain-containing protein</fullName>
    </recommendedName>
</protein>
<reference evidence="2 3" key="1">
    <citation type="journal article" date="2015" name="Genome Announc.">
        <title>Expanding the biotechnology potential of lactobacilli through comparative genomics of 213 strains and associated genera.</title>
        <authorList>
            <person name="Sun Z."/>
            <person name="Harris H.M."/>
            <person name="McCann A."/>
            <person name="Guo C."/>
            <person name="Argimon S."/>
            <person name="Zhang W."/>
            <person name="Yang X."/>
            <person name="Jeffery I.B."/>
            <person name="Cooney J.C."/>
            <person name="Kagawa T.F."/>
            <person name="Liu W."/>
            <person name="Song Y."/>
            <person name="Salvetti E."/>
            <person name="Wrobel A."/>
            <person name="Rasinkangas P."/>
            <person name="Parkhill J."/>
            <person name="Rea M.C."/>
            <person name="O'Sullivan O."/>
            <person name="Ritari J."/>
            <person name="Douillard F.P."/>
            <person name="Paul Ross R."/>
            <person name="Yang R."/>
            <person name="Briner A.E."/>
            <person name="Felis G.E."/>
            <person name="de Vos W.M."/>
            <person name="Barrangou R."/>
            <person name="Klaenhammer T.R."/>
            <person name="Caufield P.W."/>
            <person name="Cui Y."/>
            <person name="Zhang H."/>
            <person name="O'Toole P.W."/>
        </authorList>
    </citation>
    <scope>NUCLEOTIDE SEQUENCE [LARGE SCALE GENOMIC DNA]</scope>
    <source>
        <strain evidence="2 3">DSM 20014</strain>
    </source>
</reference>
<dbReference type="RefSeq" id="WP_057787837.1">
    <property type="nucleotide sequence ID" value="NZ_JQCD01000024.1"/>
</dbReference>
<proteinExistence type="predicted"/>
<name>A0A0R2JI61_9LACO</name>
<keyword evidence="3" id="KW-1185">Reference proteome</keyword>
<feature type="domain" description="Xylose isomerase-like TIM barrel" evidence="1">
    <location>
        <begin position="28"/>
        <end position="237"/>
    </location>
</feature>
<dbReference type="PATRIC" id="fig|1620.3.peg.496"/>
<evidence type="ECO:0000313" key="3">
    <source>
        <dbReference type="Proteomes" id="UP000051673"/>
    </source>
</evidence>
<comment type="caution">
    <text evidence="2">The sequence shown here is derived from an EMBL/GenBank/DDBJ whole genome shotgun (WGS) entry which is preliminary data.</text>
</comment>